<dbReference type="Proteomes" id="UP001165652">
    <property type="component" value="Unassembled WGS sequence"/>
</dbReference>
<evidence type="ECO:0000313" key="9">
    <source>
        <dbReference type="EMBL" id="MDC7789508.1"/>
    </source>
</evidence>
<gene>
    <name evidence="9" type="ORF">PQJ73_27830</name>
</gene>
<keyword evidence="5" id="KW-0547">Nucleotide-binding</keyword>
<evidence type="ECO:0000259" key="8">
    <source>
        <dbReference type="SMART" id="SM00911"/>
    </source>
</evidence>
<dbReference type="Gene3D" id="3.30.565.10">
    <property type="entry name" value="Histidine kinase-like ATPase, C-terminal domain"/>
    <property type="match status" value="1"/>
</dbReference>
<proteinExistence type="predicted"/>
<dbReference type="InterPro" id="IPR011102">
    <property type="entry name" value="Sig_transdc_His_kinase_HWE"/>
</dbReference>
<dbReference type="InterPro" id="IPR035965">
    <property type="entry name" value="PAS-like_dom_sf"/>
</dbReference>
<dbReference type="SUPFAM" id="SSF55785">
    <property type="entry name" value="PYP-like sensor domain (PAS domain)"/>
    <property type="match status" value="1"/>
</dbReference>
<dbReference type="Gene3D" id="3.30.450.20">
    <property type="entry name" value="PAS domain"/>
    <property type="match status" value="2"/>
</dbReference>
<feature type="domain" description="Signal transduction histidine kinase HWE region" evidence="8">
    <location>
        <begin position="144"/>
        <end position="230"/>
    </location>
</feature>
<dbReference type="RefSeq" id="WP_272780332.1">
    <property type="nucleotide sequence ID" value="NZ_JAQQLI010000076.1"/>
</dbReference>
<dbReference type="EC" id="2.7.13.3" evidence="2"/>
<name>A0ABT5JII3_RHOTP</name>
<evidence type="ECO:0000256" key="6">
    <source>
        <dbReference type="ARBA" id="ARBA00022777"/>
    </source>
</evidence>
<evidence type="ECO:0000256" key="7">
    <source>
        <dbReference type="ARBA" id="ARBA00022840"/>
    </source>
</evidence>
<evidence type="ECO:0000256" key="3">
    <source>
        <dbReference type="ARBA" id="ARBA00022553"/>
    </source>
</evidence>
<evidence type="ECO:0000256" key="5">
    <source>
        <dbReference type="ARBA" id="ARBA00022741"/>
    </source>
</evidence>
<evidence type="ECO:0000256" key="2">
    <source>
        <dbReference type="ARBA" id="ARBA00012438"/>
    </source>
</evidence>
<keyword evidence="7" id="KW-0067">ATP-binding</keyword>
<dbReference type="InterPro" id="IPR013655">
    <property type="entry name" value="PAS_fold_3"/>
</dbReference>
<organism evidence="9 10">
    <name type="scientific">Rhodoplanes tepidamans</name>
    <name type="common">Rhodoplanes cryptolactis</name>
    <dbReference type="NCBI Taxonomy" id="200616"/>
    <lineage>
        <taxon>Bacteria</taxon>
        <taxon>Pseudomonadati</taxon>
        <taxon>Pseudomonadota</taxon>
        <taxon>Alphaproteobacteria</taxon>
        <taxon>Hyphomicrobiales</taxon>
        <taxon>Nitrobacteraceae</taxon>
        <taxon>Rhodoplanes</taxon>
    </lineage>
</organism>
<dbReference type="EMBL" id="JAQQLI010000076">
    <property type="protein sequence ID" value="MDC7789508.1"/>
    <property type="molecule type" value="Genomic_DNA"/>
</dbReference>
<dbReference type="PANTHER" id="PTHR41523:SF8">
    <property type="entry name" value="ETHYLENE RESPONSE SENSOR PROTEIN"/>
    <property type="match status" value="1"/>
</dbReference>
<keyword evidence="10" id="KW-1185">Reference proteome</keyword>
<reference evidence="9" key="2">
    <citation type="submission" date="2023-02" db="EMBL/GenBank/DDBJ databases">
        <authorList>
            <person name="Rayyan A."/>
            <person name="Meyer T."/>
            <person name="Kyndt J.A."/>
        </authorList>
    </citation>
    <scope>NUCLEOTIDE SEQUENCE</scope>
    <source>
        <strain evidence="9">DSM 9987</strain>
    </source>
</reference>
<dbReference type="SMART" id="SM00911">
    <property type="entry name" value="HWE_HK"/>
    <property type="match status" value="1"/>
</dbReference>
<dbReference type="PANTHER" id="PTHR41523">
    <property type="entry name" value="TWO-COMPONENT SYSTEM SENSOR PROTEIN"/>
    <property type="match status" value="1"/>
</dbReference>
<comment type="catalytic activity">
    <reaction evidence="1">
        <text>ATP + protein L-histidine = ADP + protein N-phospho-L-histidine.</text>
        <dbReference type="EC" id="2.7.13.3"/>
    </reaction>
</comment>
<keyword evidence="6 9" id="KW-0418">Kinase</keyword>
<comment type="caution">
    <text evidence="9">The sequence shown here is derived from an EMBL/GenBank/DDBJ whole genome shotgun (WGS) entry which is preliminary data.</text>
</comment>
<dbReference type="InterPro" id="IPR036890">
    <property type="entry name" value="HATPase_C_sf"/>
</dbReference>
<sequence length="336" mass="36564">MTDEPSRRTPFPAWDEKRLRAATRAAGVSLWSWNVDTDAITMDERAYELWGIGKSTREITFETLSKNIHPADLKRVRSAFAATRAIVGAYEIDFRIMHDTALRWISARGQGSDADIAERVMFGVFLDVTQRKQAEEANELLAGEMSHRVMNLLQIATALTHITSRSAETKEEMAQDLTSRLMALGRAQTLVRPLPGRKTDAALLGDILAIVLAPYDEKGATVRVRVSVPKVNVGPASSTALALVVHELATNAAKYGALSTERGSLDVSCNVHDDDVVLIWTERGGPAGAGPSKRSGFGSKLVTQSVTAQLGGSIAFDWSHEGVVATLRMSKQHLTK</sequence>
<dbReference type="Pfam" id="PF08447">
    <property type="entry name" value="PAS_3"/>
    <property type="match status" value="1"/>
</dbReference>
<evidence type="ECO:0000256" key="1">
    <source>
        <dbReference type="ARBA" id="ARBA00000085"/>
    </source>
</evidence>
<evidence type="ECO:0000256" key="4">
    <source>
        <dbReference type="ARBA" id="ARBA00022679"/>
    </source>
</evidence>
<dbReference type="GO" id="GO:0016301">
    <property type="term" value="F:kinase activity"/>
    <property type="evidence" value="ECO:0007669"/>
    <property type="project" value="UniProtKB-KW"/>
</dbReference>
<keyword evidence="3" id="KW-0597">Phosphoprotein</keyword>
<dbReference type="SUPFAM" id="SSF55874">
    <property type="entry name" value="ATPase domain of HSP90 chaperone/DNA topoisomerase II/histidine kinase"/>
    <property type="match status" value="1"/>
</dbReference>
<dbReference type="Pfam" id="PF07536">
    <property type="entry name" value="HWE_HK"/>
    <property type="match status" value="1"/>
</dbReference>
<accession>A0ABT5JII3</accession>
<reference evidence="9" key="1">
    <citation type="journal article" date="2023" name="Microbiol Resour">
        <title>Genome Sequences of Rhodoplanes serenus and Two Thermotolerant Strains, Rhodoplanes tepidamans and 'Rhodoplanes cryptolactis,' Further Refine the Genus.</title>
        <authorList>
            <person name="Rayyan A.A."/>
            <person name="Kyndt J.A."/>
        </authorList>
    </citation>
    <scope>NUCLEOTIDE SEQUENCE</scope>
    <source>
        <strain evidence="9">DSM 9987</strain>
    </source>
</reference>
<keyword evidence="4" id="KW-0808">Transferase</keyword>
<protein>
    <recommendedName>
        <fullName evidence="2">histidine kinase</fullName>
        <ecNumber evidence="2">2.7.13.3</ecNumber>
    </recommendedName>
</protein>
<evidence type="ECO:0000313" key="10">
    <source>
        <dbReference type="Proteomes" id="UP001165652"/>
    </source>
</evidence>